<dbReference type="InterPro" id="IPR001150">
    <property type="entry name" value="Gly_radical"/>
</dbReference>
<dbReference type="GO" id="GO:0005829">
    <property type="term" value="C:cytosol"/>
    <property type="evidence" value="ECO:0007669"/>
    <property type="project" value="TreeGrafter"/>
</dbReference>
<dbReference type="PANTHER" id="PTHR43641">
    <property type="entry name" value="FORMATE ACETYLTRANSFERASE 3-RELATED"/>
    <property type="match status" value="1"/>
</dbReference>
<dbReference type="Pfam" id="PF01228">
    <property type="entry name" value="Gly_radical"/>
    <property type="match status" value="1"/>
</dbReference>
<dbReference type="InterPro" id="IPR050012">
    <property type="entry name" value="Glycl_HYPD"/>
</dbReference>
<dbReference type="InterPro" id="IPR051215">
    <property type="entry name" value="GRE"/>
</dbReference>
<dbReference type="SUPFAM" id="SSF51998">
    <property type="entry name" value="PFL-like glycyl radical enzymes"/>
    <property type="match status" value="1"/>
</dbReference>
<accession>A0AA36Y474</accession>
<evidence type="ECO:0000313" key="6">
    <source>
        <dbReference type="EMBL" id="EHO16313.1"/>
    </source>
</evidence>
<evidence type="ECO:0000313" key="7">
    <source>
        <dbReference type="Proteomes" id="UP000018466"/>
    </source>
</evidence>
<keyword evidence="2" id="KW-0456">Lyase</keyword>
<evidence type="ECO:0000256" key="3">
    <source>
        <dbReference type="PROSITE-ProRule" id="PRU00493"/>
    </source>
</evidence>
<evidence type="ECO:0000256" key="2">
    <source>
        <dbReference type="ARBA" id="ARBA00023239"/>
    </source>
</evidence>
<comment type="caution">
    <text evidence="6">The sequence shown here is derived from an EMBL/GenBank/DDBJ whole genome shotgun (WGS) entry which is preliminary data.</text>
</comment>
<evidence type="ECO:0000259" key="5">
    <source>
        <dbReference type="PROSITE" id="PS51554"/>
    </source>
</evidence>
<name>A0AA36Y474_9FIRM</name>
<dbReference type="CDD" id="cd01677">
    <property type="entry name" value="PFL2_DhaB_BssA"/>
    <property type="match status" value="1"/>
</dbReference>
<evidence type="ECO:0000259" key="4">
    <source>
        <dbReference type="PROSITE" id="PS51149"/>
    </source>
</evidence>
<dbReference type="InterPro" id="IPR004184">
    <property type="entry name" value="PFL_dom"/>
</dbReference>
<keyword evidence="7" id="KW-1185">Reference proteome</keyword>
<evidence type="ECO:0000256" key="1">
    <source>
        <dbReference type="ARBA" id="ARBA00022818"/>
    </source>
</evidence>
<feature type="modified residue" description="Glycine radical" evidence="3">
    <location>
        <position position="786"/>
    </location>
</feature>
<dbReference type="PROSITE" id="PS51554">
    <property type="entry name" value="PFL"/>
    <property type="match status" value="1"/>
</dbReference>
<feature type="domain" description="PFL" evidence="5">
    <location>
        <begin position="28"/>
        <end position="684"/>
    </location>
</feature>
<dbReference type="Pfam" id="PF02901">
    <property type="entry name" value="PFL-like"/>
    <property type="match status" value="1"/>
</dbReference>
<reference evidence="6 7" key="1">
    <citation type="submission" date="2011-10" db="EMBL/GenBank/DDBJ databases">
        <title>The Genome Sequence of Lachnospiraceae bacterium ACC2.</title>
        <authorList>
            <consortium name="The Broad Institute Genome Sequencing Platform"/>
            <person name="Earl A."/>
            <person name="Ward D."/>
            <person name="Feldgarden M."/>
            <person name="Gevers D."/>
            <person name="Sizova M."/>
            <person name="Hazen A."/>
            <person name="Epstein S."/>
            <person name="Young S.K."/>
            <person name="Zeng Q."/>
            <person name="Gargeya S."/>
            <person name="Fitzgerald M."/>
            <person name="Haas B."/>
            <person name="Abouelleil A."/>
            <person name="Alvarado L."/>
            <person name="Arachchi H.M."/>
            <person name="Berlin A."/>
            <person name="Brown A."/>
            <person name="Chapman S.B."/>
            <person name="Chen Z."/>
            <person name="Dunbar C."/>
            <person name="Freedman E."/>
            <person name="Gearin G."/>
            <person name="Goldberg J."/>
            <person name="Griggs A."/>
            <person name="Gujja S."/>
            <person name="Heiman D."/>
            <person name="Howarth C."/>
            <person name="Larson L."/>
            <person name="Lui A."/>
            <person name="MacDonald P.J.P."/>
            <person name="Montmayeur A."/>
            <person name="Murphy C."/>
            <person name="Neiman D."/>
            <person name="Pearson M."/>
            <person name="Priest M."/>
            <person name="Roberts A."/>
            <person name="Saif S."/>
            <person name="Shea T."/>
            <person name="Shenoy N."/>
            <person name="Sisk P."/>
            <person name="Stolte C."/>
            <person name="Sykes S."/>
            <person name="Wortman J."/>
            <person name="Nusbaum C."/>
            <person name="Birren B."/>
        </authorList>
    </citation>
    <scope>NUCLEOTIDE SEQUENCE [LARGE SCALE GENOMIC DNA]</scope>
    <source>
        <strain evidence="6 7">ACC2</strain>
    </source>
</reference>
<dbReference type="EMBL" id="AGEL01000008">
    <property type="protein sequence ID" value="EHO16313.1"/>
    <property type="molecule type" value="Genomic_DNA"/>
</dbReference>
<dbReference type="RefSeq" id="WP_009533319.1">
    <property type="nucleotide sequence ID" value="NZ_JH590863.1"/>
</dbReference>
<dbReference type="Proteomes" id="UP000018466">
    <property type="component" value="Unassembled WGS sequence"/>
</dbReference>
<dbReference type="Gene3D" id="3.20.70.20">
    <property type="match status" value="1"/>
</dbReference>
<feature type="domain" description="Glycine radical" evidence="4">
    <location>
        <begin position="691"/>
        <end position="811"/>
    </location>
</feature>
<keyword evidence="1 3" id="KW-0556">Organic radical</keyword>
<proteinExistence type="predicted"/>
<dbReference type="PANTHER" id="PTHR43641:SF2">
    <property type="entry name" value="DEHYDRATASE YBIW-RELATED"/>
    <property type="match status" value="1"/>
</dbReference>
<dbReference type="GeneID" id="86941226"/>
<protein>
    <submittedName>
        <fullName evidence="6">Pyruvate formate-lyase</fullName>
    </submittedName>
</protein>
<dbReference type="GO" id="GO:0016835">
    <property type="term" value="F:carbon-oxygen lyase activity"/>
    <property type="evidence" value="ECO:0007669"/>
    <property type="project" value="InterPro"/>
</dbReference>
<dbReference type="PROSITE" id="PS51149">
    <property type="entry name" value="GLY_RADICAL_2"/>
    <property type="match status" value="1"/>
</dbReference>
<sequence>MGEKVIDLSFNITTPKELARDKDRGCTPRLKRLRKISHETQPHLDLERALIETEVYKQYEGRVSTPVLRALVLKEYFSKKELYFGEDELLVGEKGPTPQSSPTFPEIICHSLEDMRIMNDRELVNFTVTEEQIRQQEEIVIPYWKGRATRDRIMEAMNDEWRTYYGAGMFTEFMEQRGPGHTAGGKNFYIYGYGDYKKKIAKTMEELDFFNDPEAYDKLQELKAMDICCDAVITLGKRYHELALEKAVACTDPVRKKELLQIAENCAVVPEHKPETYWQALQMYWFTHLGVTLELNPWDAFTPGRLDQHLNPFYEKDTAAGRLDDTLALELLECLWVKLFNSPAPVKVGVTLKESGTYVDFSNINTGGVKEDGEDGVNRVSYLILNCMEDMRQNQPNSNVQISKKTPDEFLKRACEIARQGWGQPAFYNTDEMIEELVNKGKSLIDARNSGCSGCTETGAWGTEDYILTGYVNIPKCLELALHNGYDPMSKQQIGPKTGAVEDMKSYEDVWQAFKAQLEHCIDVKMRGNQIIERIFAEMMPAPFLSICTDDCISKGKDYNAGGARYSTRYMQGVGISDVTDALVSIKYNVFDKKRFSLTELVKAMGDNFEGHPEIYNYVCNKTPKYGNDDEYADEVMIEAFNEYKDYISGRPTVNGGTYYVDMLPTTCHVYFGDVMIADAGGRRAHMPLADGISPTKGGDTNGPTSVVTSCAKMDQRHTGGCLLNQKFTPAALAGQKGIDNLAALIRSYFEMWGHHLQFNVISRETLIDAQKNPEEYKDLIVRVAGYSDYFNNLDPKLQNEIIERTEQEFA</sequence>
<dbReference type="AlphaFoldDB" id="A0AA36Y474"/>
<dbReference type="NCBIfam" id="NF043068">
    <property type="entry name" value="glycl_HYPD"/>
    <property type="match status" value="1"/>
</dbReference>
<gene>
    <name evidence="6" type="ORF">HMPREF9623_01487</name>
</gene>
<organism evidence="6 7">
    <name type="scientific">Stomatobaculum longum</name>
    <dbReference type="NCBI Taxonomy" id="796942"/>
    <lineage>
        <taxon>Bacteria</taxon>
        <taxon>Bacillati</taxon>
        <taxon>Bacillota</taxon>
        <taxon>Clostridia</taxon>
        <taxon>Lachnospirales</taxon>
        <taxon>Lachnospiraceae</taxon>
        <taxon>Stomatobaculum</taxon>
    </lineage>
</organism>
<keyword evidence="6" id="KW-0670">Pyruvate</keyword>